<organism evidence="1 2">
    <name type="scientific">Neophaeococcomyces mojaviensis</name>
    <dbReference type="NCBI Taxonomy" id="3383035"/>
    <lineage>
        <taxon>Eukaryota</taxon>
        <taxon>Fungi</taxon>
        <taxon>Dikarya</taxon>
        <taxon>Ascomycota</taxon>
        <taxon>Pezizomycotina</taxon>
        <taxon>Eurotiomycetes</taxon>
        <taxon>Chaetothyriomycetidae</taxon>
        <taxon>Chaetothyriales</taxon>
        <taxon>Chaetothyriales incertae sedis</taxon>
        <taxon>Neophaeococcomyces</taxon>
    </lineage>
</organism>
<accession>A0ACC3A6X9</accession>
<sequence>MLVSTTLFVFLAIFQPISCWGSFGHRTVAYLAQKHFTAGTHRFVDRLLENDQGFDISDASLWADGRVKRDNPRTRQWHWIDAKDKPPTHCEVNYQRDCEDNGTPECIISAITNMTRVLSKPSNEYRKEALMFLIHFLGDIHQPLHTENASRGGTQLDVRFDNRNEDLHGVWDSDILHKYRHLPSSIGQNKPKEREEARKWADELYQSKEDKNMQLCKKGPECYDIKKPQKCALLWASEANCRICTHVLKPKVKWLENNDLGGEYYEDAVPVVVDLVRKSGLRLGAWLNALAAIQPSEEDLVVQDPEVDGEL</sequence>
<comment type="caution">
    <text evidence="1">The sequence shown here is derived from an EMBL/GenBank/DDBJ whole genome shotgun (WGS) entry which is preliminary data.</text>
</comment>
<proteinExistence type="predicted"/>
<keyword evidence="2" id="KW-1185">Reference proteome</keyword>
<evidence type="ECO:0000313" key="1">
    <source>
        <dbReference type="EMBL" id="KAJ9656192.1"/>
    </source>
</evidence>
<name>A0ACC3A6X9_9EURO</name>
<dbReference type="Proteomes" id="UP001172386">
    <property type="component" value="Unassembled WGS sequence"/>
</dbReference>
<gene>
    <name evidence="1" type="ORF">H2198_005154</name>
</gene>
<protein>
    <submittedName>
        <fullName evidence="1">Uncharacterized protein</fullName>
    </submittedName>
</protein>
<reference evidence="1" key="1">
    <citation type="submission" date="2022-10" db="EMBL/GenBank/DDBJ databases">
        <title>Culturing micro-colonial fungi from biological soil crusts in the Mojave desert and describing Neophaeococcomyces mojavensis, and introducing the new genera and species Taxawa tesnikishii.</title>
        <authorList>
            <person name="Kurbessoian T."/>
            <person name="Stajich J.E."/>
        </authorList>
    </citation>
    <scope>NUCLEOTIDE SEQUENCE</scope>
    <source>
        <strain evidence="1">JES_112</strain>
    </source>
</reference>
<dbReference type="EMBL" id="JAPDRQ010000082">
    <property type="protein sequence ID" value="KAJ9656192.1"/>
    <property type="molecule type" value="Genomic_DNA"/>
</dbReference>
<evidence type="ECO:0000313" key="2">
    <source>
        <dbReference type="Proteomes" id="UP001172386"/>
    </source>
</evidence>